<evidence type="ECO:0000313" key="2">
    <source>
        <dbReference type="EMBL" id="EFN52385.1"/>
    </source>
</evidence>
<feature type="region of interest" description="Disordered" evidence="1">
    <location>
        <begin position="1"/>
        <end position="20"/>
    </location>
</feature>
<dbReference type="Pfam" id="PF09366">
    <property type="entry name" value="DUF1997"/>
    <property type="match status" value="1"/>
</dbReference>
<dbReference type="AlphaFoldDB" id="E1ZP51"/>
<dbReference type="FunCoup" id="E1ZP51">
    <property type="interactions" value="376"/>
</dbReference>
<protein>
    <recommendedName>
        <fullName evidence="4">Coenzyme Q-binding protein COQ10 START domain-containing protein</fullName>
    </recommendedName>
</protein>
<sequence>MLEAGAAPAEQQQQDSGGRLAAGGKRVAVLQAAKRAFLDVKEQGRPLAEYMVLPASQYSVLDAKRIERLDEDTFRCYVGGLKLFSLEVEPVITVSVTVQERGPTVRLLSTKLKGSKAVEAANERFDATMTNVVRWQEAPGGGKQLASDTFIQVQLQVPAWFVLPTSTIERTGGAVMARVLESAVPRFLQQLSADYAAWAAGDDTRQPVSEGGLMGEHGMDAGRGQDEEQGWA</sequence>
<evidence type="ECO:0008006" key="4">
    <source>
        <dbReference type="Google" id="ProtNLM"/>
    </source>
</evidence>
<proteinExistence type="predicted"/>
<evidence type="ECO:0000313" key="3">
    <source>
        <dbReference type="Proteomes" id="UP000008141"/>
    </source>
</evidence>
<dbReference type="PANTHER" id="PTHR34131">
    <property type="entry name" value="(RAP ANNOTATION RELEASE2) GALACTOSE-BINDING LIKE DOMAIN CONTAINING PROTEIN"/>
    <property type="match status" value="1"/>
</dbReference>
<organism evidence="3">
    <name type="scientific">Chlorella variabilis</name>
    <name type="common">Green alga</name>
    <dbReference type="NCBI Taxonomy" id="554065"/>
    <lineage>
        <taxon>Eukaryota</taxon>
        <taxon>Viridiplantae</taxon>
        <taxon>Chlorophyta</taxon>
        <taxon>core chlorophytes</taxon>
        <taxon>Trebouxiophyceae</taxon>
        <taxon>Chlorellales</taxon>
        <taxon>Chlorellaceae</taxon>
        <taxon>Chlorella clade</taxon>
        <taxon>Chlorella</taxon>
    </lineage>
</organism>
<dbReference type="RefSeq" id="XP_005844487.1">
    <property type="nucleotide sequence ID" value="XM_005844425.1"/>
</dbReference>
<keyword evidence="3" id="KW-1185">Reference proteome</keyword>
<dbReference type="Proteomes" id="UP000008141">
    <property type="component" value="Unassembled WGS sequence"/>
</dbReference>
<feature type="compositionally biased region" description="Basic and acidic residues" evidence="1">
    <location>
        <begin position="217"/>
        <end position="226"/>
    </location>
</feature>
<dbReference type="eggNOG" id="ENOG502QTF3">
    <property type="taxonomic scope" value="Eukaryota"/>
</dbReference>
<feature type="compositionally biased region" description="Low complexity" evidence="1">
    <location>
        <begin position="1"/>
        <end position="14"/>
    </location>
</feature>
<dbReference type="GeneID" id="17351834"/>
<dbReference type="STRING" id="554065.E1ZP51"/>
<dbReference type="OMA" id="NKVFCNS"/>
<gene>
    <name evidence="2" type="ORF">CHLNCDRAFT_138831</name>
</gene>
<accession>E1ZP51</accession>
<dbReference type="InterPro" id="IPR018971">
    <property type="entry name" value="DUF1997"/>
</dbReference>
<dbReference type="InParanoid" id="E1ZP51"/>
<dbReference type="OrthoDB" id="426136at2759"/>
<evidence type="ECO:0000256" key="1">
    <source>
        <dbReference type="SAM" id="MobiDB-lite"/>
    </source>
</evidence>
<reference evidence="2 3" key="1">
    <citation type="journal article" date="2010" name="Plant Cell">
        <title>The Chlorella variabilis NC64A genome reveals adaptation to photosymbiosis, coevolution with viruses, and cryptic sex.</title>
        <authorList>
            <person name="Blanc G."/>
            <person name="Duncan G."/>
            <person name="Agarkova I."/>
            <person name="Borodovsky M."/>
            <person name="Gurnon J."/>
            <person name="Kuo A."/>
            <person name="Lindquist E."/>
            <person name="Lucas S."/>
            <person name="Pangilinan J."/>
            <person name="Polle J."/>
            <person name="Salamov A."/>
            <person name="Terry A."/>
            <person name="Yamada T."/>
            <person name="Dunigan D.D."/>
            <person name="Grigoriev I.V."/>
            <person name="Claverie J.M."/>
            <person name="Van Etten J.L."/>
        </authorList>
    </citation>
    <scope>NUCLEOTIDE SEQUENCE [LARGE SCALE GENOMIC DNA]</scope>
    <source>
        <strain evidence="2 3">NC64A</strain>
    </source>
</reference>
<feature type="region of interest" description="Disordered" evidence="1">
    <location>
        <begin position="206"/>
        <end position="232"/>
    </location>
</feature>
<dbReference type="PANTHER" id="PTHR34131:SF3">
    <property type="entry name" value="(RAP ANNOTATION RELEASE2) GALACTOSE-BINDING LIKE DOMAIN CONTAINING PROTEIN"/>
    <property type="match status" value="1"/>
</dbReference>
<dbReference type="EMBL" id="GL433856">
    <property type="protein sequence ID" value="EFN52385.1"/>
    <property type="molecule type" value="Genomic_DNA"/>
</dbReference>
<dbReference type="KEGG" id="cvr:CHLNCDRAFT_138831"/>
<name>E1ZP51_CHLVA</name>